<dbReference type="Proteomes" id="UP001431209">
    <property type="component" value="Unassembled WGS sequence"/>
</dbReference>
<evidence type="ECO:0000256" key="4">
    <source>
        <dbReference type="ARBA" id="ARBA00022840"/>
    </source>
</evidence>
<keyword evidence="11" id="KW-0723">Serine/threonine-protein kinase</keyword>
<dbReference type="PROSITE" id="PS00108">
    <property type="entry name" value="PROTEIN_KINASE_ST"/>
    <property type="match status" value="1"/>
</dbReference>
<evidence type="ECO:0000256" key="5">
    <source>
        <dbReference type="ARBA" id="ARBA00038035"/>
    </source>
</evidence>
<evidence type="ECO:0000256" key="1">
    <source>
        <dbReference type="ARBA" id="ARBA00022679"/>
    </source>
</evidence>
<dbReference type="InterPro" id="IPR017441">
    <property type="entry name" value="Protein_kinase_ATP_BS"/>
</dbReference>
<evidence type="ECO:0000256" key="8">
    <source>
        <dbReference type="ARBA" id="ARBA00049299"/>
    </source>
</evidence>
<dbReference type="InterPro" id="IPR011009">
    <property type="entry name" value="Kinase-like_dom_sf"/>
</dbReference>
<dbReference type="Gene3D" id="3.30.200.20">
    <property type="entry name" value="Phosphorylase Kinase, domain 1"/>
    <property type="match status" value="1"/>
</dbReference>
<dbReference type="Pfam" id="PF00069">
    <property type="entry name" value="Pkinase"/>
    <property type="match status" value="1"/>
</dbReference>
<dbReference type="PIRSF" id="PIRSF000654">
    <property type="entry name" value="Integrin-linked_kinase"/>
    <property type="match status" value="1"/>
</dbReference>
<comment type="catalytic activity">
    <reaction evidence="9">
        <text>L-tyrosyl-[protein] + ATP = O-phospho-L-tyrosyl-[protein] + ADP + H(+)</text>
        <dbReference type="Rhea" id="RHEA:10596"/>
        <dbReference type="Rhea" id="RHEA-COMP:10136"/>
        <dbReference type="Rhea" id="RHEA-COMP:20101"/>
        <dbReference type="ChEBI" id="CHEBI:15378"/>
        <dbReference type="ChEBI" id="CHEBI:30616"/>
        <dbReference type="ChEBI" id="CHEBI:46858"/>
        <dbReference type="ChEBI" id="CHEBI:61978"/>
        <dbReference type="ChEBI" id="CHEBI:456216"/>
        <dbReference type="EC" id="2.7.12.2"/>
    </reaction>
</comment>
<evidence type="ECO:0000256" key="6">
    <source>
        <dbReference type="ARBA" id="ARBA00038999"/>
    </source>
</evidence>
<evidence type="ECO:0000256" key="11">
    <source>
        <dbReference type="RuleBase" id="RU000304"/>
    </source>
</evidence>
<organism evidence="14 15">
    <name type="scientific">Acrasis kona</name>
    <dbReference type="NCBI Taxonomy" id="1008807"/>
    <lineage>
        <taxon>Eukaryota</taxon>
        <taxon>Discoba</taxon>
        <taxon>Heterolobosea</taxon>
        <taxon>Tetramitia</taxon>
        <taxon>Eutetramitia</taxon>
        <taxon>Acrasidae</taxon>
        <taxon>Acrasis</taxon>
    </lineage>
</organism>
<accession>A0AAW2ZLJ5</accession>
<keyword evidence="2 10" id="KW-0547">Nucleotide-binding</keyword>
<comment type="catalytic activity">
    <reaction evidence="7">
        <text>L-seryl-[protein] + ATP = O-phospho-L-seryl-[protein] + ADP + H(+)</text>
        <dbReference type="Rhea" id="RHEA:17989"/>
        <dbReference type="Rhea" id="RHEA-COMP:9863"/>
        <dbReference type="Rhea" id="RHEA-COMP:11604"/>
        <dbReference type="ChEBI" id="CHEBI:15378"/>
        <dbReference type="ChEBI" id="CHEBI:29999"/>
        <dbReference type="ChEBI" id="CHEBI:30616"/>
        <dbReference type="ChEBI" id="CHEBI:83421"/>
        <dbReference type="ChEBI" id="CHEBI:456216"/>
        <dbReference type="EC" id="2.7.12.2"/>
    </reaction>
</comment>
<dbReference type="GO" id="GO:0004708">
    <property type="term" value="F:MAP kinase kinase activity"/>
    <property type="evidence" value="ECO:0007669"/>
    <property type="project" value="UniProtKB-EC"/>
</dbReference>
<evidence type="ECO:0000256" key="3">
    <source>
        <dbReference type="ARBA" id="ARBA00022777"/>
    </source>
</evidence>
<keyword evidence="3 14" id="KW-0418">Kinase</keyword>
<comment type="catalytic activity">
    <reaction evidence="8">
        <text>L-threonyl-[protein] + ATP = O-phospho-L-threonyl-[protein] + ADP + H(+)</text>
        <dbReference type="Rhea" id="RHEA:46608"/>
        <dbReference type="Rhea" id="RHEA-COMP:11060"/>
        <dbReference type="Rhea" id="RHEA-COMP:11605"/>
        <dbReference type="ChEBI" id="CHEBI:15378"/>
        <dbReference type="ChEBI" id="CHEBI:30013"/>
        <dbReference type="ChEBI" id="CHEBI:30616"/>
        <dbReference type="ChEBI" id="CHEBI:61977"/>
        <dbReference type="ChEBI" id="CHEBI:456216"/>
        <dbReference type="EC" id="2.7.12.2"/>
    </reaction>
</comment>
<dbReference type="SUPFAM" id="SSF56112">
    <property type="entry name" value="Protein kinase-like (PK-like)"/>
    <property type="match status" value="1"/>
</dbReference>
<dbReference type="PROSITE" id="PS50011">
    <property type="entry name" value="PROTEIN_KINASE_DOM"/>
    <property type="match status" value="1"/>
</dbReference>
<evidence type="ECO:0000313" key="14">
    <source>
        <dbReference type="EMBL" id="KAL0490310.1"/>
    </source>
</evidence>
<dbReference type="GO" id="GO:0004674">
    <property type="term" value="F:protein serine/threonine kinase activity"/>
    <property type="evidence" value="ECO:0007669"/>
    <property type="project" value="UniProtKB-KW"/>
</dbReference>
<dbReference type="InterPro" id="IPR008271">
    <property type="entry name" value="Ser/Thr_kinase_AS"/>
</dbReference>
<dbReference type="CDD" id="cd06623">
    <property type="entry name" value="PKc_MAPKK_plant_like"/>
    <property type="match status" value="1"/>
</dbReference>
<dbReference type="PANTHER" id="PTHR48013">
    <property type="entry name" value="DUAL SPECIFICITY MITOGEN-ACTIVATED PROTEIN KINASE KINASE 5-RELATED"/>
    <property type="match status" value="1"/>
</dbReference>
<dbReference type="EMBL" id="JAOPGA020001662">
    <property type="protein sequence ID" value="KAL0490310.1"/>
    <property type="molecule type" value="Genomic_DNA"/>
</dbReference>
<evidence type="ECO:0000313" key="15">
    <source>
        <dbReference type="Proteomes" id="UP001431209"/>
    </source>
</evidence>
<dbReference type="GO" id="GO:0005524">
    <property type="term" value="F:ATP binding"/>
    <property type="evidence" value="ECO:0007669"/>
    <property type="project" value="UniProtKB-UniRule"/>
</dbReference>
<dbReference type="PROSITE" id="PS00107">
    <property type="entry name" value="PROTEIN_KINASE_ATP"/>
    <property type="match status" value="1"/>
</dbReference>
<gene>
    <name evidence="14" type="ORF">AKO1_009446</name>
</gene>
<dbReference type="AlphaFoldDB" id="A0AAW2ZLJ5"/>
<comment type="caution">
    <text evidence="14">The sequence shown here is derived from an EMBL/GenBank/DDBJ whole genome shotgun (WGS) entry which is preliminary data.</text>
</comment>
<evidence type="ECO:0000256" key="10">
    <source>
        <dbReference type="PROSITE-ProRule" id="PRU10141"/>
    </source>
</evidence>
<dbReference type="PANTHER" id="PTHR48013:SF9">
    <property type="entry name" value="DUAL SPECIFICITY MITOGEN-ACTIVATED PROTEIN KINASE KINASE 5"/>
    <property type="match status" value="1"/>
</dbReference>
<evidence type="ECO:0000259" key="13">
    <source>
        <dbReference type="PROSITE" id="PS50011"/>
    </source>
</evidence>
<feature type="binding site" evidence="10">
    <location>
        <position position="91"/>
    </location>
    <ligand>
        <name>ATP</name>
        <dbReference type="ChEBI" id="CHEBI:30616"/>
    </ligand>
</feature>
<protein>
    <recommendedName>
        <fullName evidence="6">mitogen-activated protein kinase kinase</fullName>
        <ecNumber evidence="6">2.7.12.2</ecNumber>
    </recommendedName>
</protein>
<feature type="domain" description="Protein kinase" evidence="13">
    <location>
        <begin position="60"/>
        <end position="329"/>
    </location>
</feature>
<evidence type="ECO:0000256" key="9">
    <source>
        <dbReference type="ARBA" id="ARBA00051693"/>
    </source>
</evidence>
<evidence type="ECO:0000256" key="7">
    <source>
        <dbReference type="ARBA" id="ARBA00049014"/>
    </source>
</evidence>
<keyword evidence="15" id="KW-1185">Reference proteome</keyword>
<evidence type="ECO:0000256" key="12">
    <source>
        <dbReference type="SAM" id="MobiDB-lite"/>
    </source>
</evidence>
<keyword evidence="1" id="KW-0808">Transferase</keyword>
<evidence type="ECO:0000256" key="2">
    <source>
        <dbReference type="ARBA" id="ARBA00022741"/>
    </source>
</evidence>
<dbReference type="SMART" id="SM00220">
    <property type="entry name" value="S_TKc"/>
    <property type="match status" value="1"/>
</dbReference>
<feature type="region of interest" description="Disordered" evidence="12">
    <location>
        <begin position="1"/>
        <end position="22"/>
    </location>
</feature>
<name>A0AAW2ZLJ5_9EUKA</name>
<dbReference type="InterPro" id="IPR000719">
    <property type="entry name" value="Prot_kinase_dom"/>
</dbReference>
<dbReference type="EC" id="2.7.12.2" evidence="6"/>
<keyword evidence="4 10" id="KW-0067">ATP-binding</keyword>
<comment type="similarity">
    <text evidence="5">Belongs to the protein kinase superfamily. STE Ser/Thr protein kinase family. MAP kinase kinase subfamily.</text>
</comment>
<reference evidence="14 15" key="1">
    <citation type="submission" date="2024-03" db="EMBL/GenBank/DDBJ databases">
        <title>The Acrasis kona genome and developmental transcriptomes reveal deep origins of eukaryotic multicellular pathways.</title>
        <authorList>
            <person name="Sheikh S."/>
            <person name="Fu C.-J."/>
            <person name="Brown M.W."/>
            <person name="Baldauf S.L."/>
        </authorList>
    </citation>
    <scope>NUCLEOTIDE SEQUENCE [LARGE SCALE GENOMIC DNA]</scope>
    <source>
        <strain evidence="14 15">ATCC MYA-3509</strain>
    </source>
</reference>
<dbReference type="Gene3D" id="1.10.510.10">
    <property type="entry name" value="Transferase(Phosphotransferase) domain 1"/>
    <property type="match status" value="1"/>
</dbReference>
<sequence>MPTVKPRTGKYRPDNLKLPLGTPPSPVVDVEVNLEGNVINPEEVIRTIESTEKCIVFEDLKIGPTLGSGQYGTVSRAIHARGDEKTEYAVKRVALENTDLNNPKNIIAEFKALYECKCDNIITMFDAFYREGGIHIVMEFMDCGSLEDIFKFCKVVPEPVLSYVSRQILLGLVYLHEEKGIVHRDIKPANILINSRGACKIADFGMSGHKSSVGSIENKDVVSKSWDTFQGTYTYMSPERIRGEKHSFNSDIWAVGLTLAECALGTFPFKLKENTIWEMMKHLEVGAEEPIDLSKEKFSEEFREFIFACLRFNQNERPSARQLLEFNFIKNHTKSNKFKRWLYEHYIEKRKTQPKR</sequence>
<proteinExistence type="inferred from homology"/>